<gene>
    <name evidence="1" type="ORF">ACFQE6_00070</name>
</gene>
<dbReference type="AlphaFoldDB" id="A0ABD5SJE8"/>
<dbReference type="EMBL" id="JBHSWV010000002">
    <property type="protein sequence ID" value="MFC6763533.1"/>
    <property type="molecule type" value="Genomic_DNA"/>
</dbReference>
<evidence type="ECO:0000313" key="2">
    <source>
        <dbReference type="Proteomes" id="UP001596383"/>
    </source>
</evidence>
<dbReference type="Proteomes" id="UP001596383">
    <property type="component" value="Unassembled WGS sequence"/>
</dbReference>
<dbReference type="RefSeq" id="WP_273736652.1">
    <property type="nucleotide sequence ID" value="NZ_JAQIVI010000002.1"/>
</dbReference>
<name>A0ABD5SJE8_9EURY</name>
<accession>A0ABD5SJE8</accession>
<evidence type="ECO:0000313" key="1">
    <source>
        <dbReference type="EMBL" id="MFC6763533.1"/>
    </source>
</evidence>
<protein>
    <submittedName>
        <fullName evidence="1">Uncharacterized protein</fullName>
    </submittedName>
</protein>
<organism evidence="1 2">
    <name type="scientific">Natrinema soli</name>
    <dbReference type="NCBI Taxonomy" id="1930624"/>
    <lineage>
        <taxon>Archaea</taxon>
        <taxon>Methanobacteriati</taxon>
        <taxon>Methanobacteriota</taxon>
        <taxon>Stenosarchaea group</taxon>
        <taxon>Halobacteria</taxon>
        <taxon>Halobacteriales</taxon>
        <taxon>Natrialbaceae</taxon>
        <taxon>Natrinema</taxon>
    </lineage>
</organism>
<sequence>MDDSLDVSQQYTFSPPIDLLSALESLNIQYLDVTETRTLVIFKTAILSLESNEGTLTTLSGAEITVYELPRHTTTDDPENEASSVIEKFIDQITSAEMTTASRHE</sequence>
<proteinExistence type="predicted"/>
<reference evidence="1 2" key="1">
    <citation type="journal article" date="2019" name="Int. J. Syst. Evol. Microbiol.">
        <title>The Global Catalogue of Microorganisms (GCM) 10K type strain sequencing project: providing services to taxonomists for standard genome sequencing and annotation.</title>
        <authorList>
            <consortium name="The Broad Institute Genomics Platform"/>
            <consortium name="The Broad Institute Genome Sequencing Center for Infectious Disease"/>
            <person name="Wu L."/>
            <person name="Ma J."/>
        </authorList>
    </citation>
    <scope>NUCLEOTIDE SEQUENCE [LARGE SCALE GENOMIC DNA]</scope>
    <source>
        <strain evidence="1 2">LMG 29247</strain>
    </source>
</reference>
<comment type="caution">
    <text evidence="1">The sequence shown here is derived from an EMBL/GenBank/DDBJ whole genome shotgun (WGS) entry which is preliminary data.</text>
</comment>
<keyword evidence="2" id="KW-1185">Reference proteome</keyword>